<comment type="caution">
    <text evidence="1">The sequence shown here is derived from an EMBL/GenBank/DDBJ whole genome shotgun (WGS) entry which is preliminary data.</text>
</comment>
<organism evidence="1 2">
    <name type="scientific">Streptomyces spororaveus</name>
    <dbReference type="NCBI Taxonomy" id="284039"/>
    <lineage>
        <taxon>Bacteria</taxon>
        <taxon>Bacillati</taxon>
        <taxon>Actinomycetota</taxon>
        <taxon>Actinomycetes</taxon>
        <taxon>Kitasatosporales</taxon>
        <taxon>Streptomycetaceae</taxon>
        <taxon>Streptomyces</taxon>
    </lineage>
</organism>
<protein>
    <submittedName>
        <fullName evidence="1">Uncharacterized protein</fullName>
    </submittedName>
</protein>
<evidence type="ECO:0000313" key="2">
    <source>
        <dbReference type="Proteomes" id="UP000608522"/>
    </source>
</evidence>
<reference evidence="2" key="1">
    <citation type="submission" date="2023-07" db="EMBL/GenBank/DDBJ databases">
        <title>Whole genome shotgun sequence of Streptomyces spororaveus NBRC 15456.</title>
        <authorList>
            <person name="Komaki H."/>
            <person name="Tamura T."/>
        </authorList>
    </citation>
    <scope>NUCLEOTIDE SEQUENCE [LARGE SCALE GENOMIC DNA]</scope>
    <source>
        <strain evidence="2">NBRC 15456</strain>
    </source>
</reference>
<dbReference type="RefSeq" id="WP_202197155.1">
    <property type="nucleotide sequence ID" value="NZ_BAAATO010000022.1"/>
</dbReference>
<dbReference type="EMBL" id="BNED01000002">
    <property type="protein sequence ID" value="GHI74519.1"/>
    <property type="molecule type" value="Genomic_DNA"/>
</dbReference>
<sequence length="48" mass="4901">MIQAAFNQTSGPQHNDGAIASAAWTRADAVALNALAAALLHRLAAELS</sequence>
<dbReference type="Proteomes" id="UP000608522">
    <property type="component" value="Unassembled WGS sequence"/>
</dbReference>
<name>A0ABQ3T2A2_9ACTN</name>
<gene>
    <name evidence="1" type="ORF">Sspor_00800</name>
</gene>
<keyword evidence="2" id="KW-1185">Reference proteome</keyword>
<evidence type="ECO:0000313" key="1">
    <source>
        <dbReference type="EMBL" id="GHI74519.1"/>
    </source>
</evidence>
<accession>A0ABQ3T2A2</accession>
<proteinExistence type="predicted"/>